<dbReference type="InterPro" id="IPR008259">
    <property type="entry name" value="FMN_hydac_DH_AS"/>
</dbReference>
<dbReference type="InterPro" id="IPR000262">
    <property type="entry name" value="FMN-dep_DH"/>
</dbReference>
<dbReference type="InterPro" id="IPR013785">
    <property type="entry name" value="Aldolase_TIM"/>
</dbReference>
<gene>
    <name evidence="7" type="ORF">ACFPPD_21365</name>
</gene>
<evidence type="ECO:0000259" key="6">
    <source>
        <dbReference type="PROSITE" id="PS51349"/>
    </source>
</evidence>
<evidence type="ECO:0000313" key="8">
    <source>
        <dbReference type="Proteomes" id="UP001596105"/>
    </source>
</evidence>
<dbReference type="Pfam" id="PF01070">
    <property type="entry name" value="FMN_dh"/>
    <property type="match status" value="1"/>
</dbReference>
<dbReference type="InterPro" id="IPR012133">
    <property type="entry name" value="Alpha-hydoxy_acid_DH_FMN"/>
</dbReference>
<name>A0ABW0M1T5_9BACL</name>
<dbReference type="PROSITE" id="PS51349">
    <property type="entry name" value="FMN_HYDROXY_ACID_DH_2"/>
    <property type="match status" value="1"/>
</dbReference>
<sequence>MTNEDLAKSFPVTFEDWENRARTILPVSSFDYITGGAGSEETMRANRTVFLRWHIQPRVLSDVSKRDLTVTLFGRTFPAPFLLAPLGIQGVTHPEAELGSARAASRLGIPFILSTVASRTIEQVAYVMGGAPRWFQLFWPTDNDVMVSLVRRAEKAGYSAIVLTVDTAAGFGWRPRSIRNHFYPFLFGEGMANFISDPVFRSKLKQPPEKDMYAAIMQFLKIIWNPALSWENLTFLRKLTKLPILLKGILNPNDAELALQLGMDGIVVSNHGGRQLDGEIAALEALPMICDCIQGRIPVLMDSGIRGGADVLKTIALGATAVLIGRPYIYGLAVAGEKGVHQVIRNLIADIDISLANTGRKSIAEIDRSLLVQAQIGNKI</sequence>
<dbReference type="SUPFAM" id="SSF51395">
    <property type="entry name" value="FMN-linked oxidoreductases"/>
    <property type="match status" value="1"/>
</dbReference>
<dbReference type="RefSeq" id="WP_378083233.1">
    <property type="nucleotide sequence ID" value="NZ_JBHSMH010000090.1"/>
</dbReference>
<dbReference type="PANTHER" id="PTHR10578">
    <property type="entry name" value="S -2-HYDROXY-ACID OXIDASE-RELATED"/>
    <property type="match status" value="1"/>
</dbReference>
<dbReference type="PIRSF" id="PIRSF000138">
    <property type="entry name" value="Al-hdrx_acd_dh"/>
    <property type="match status" value="1"/>
</dbReference>
<dbReference type="Proteomes" id="UP001596105">
    <property type="component" value="Unassembled WGS sequence"/>
</dbReference>
<dbReference type="EMBL" id="JBHSMH010000090">
    <property type="protein sequence ID" value="MFC5471242.1"/>
    <property type="molecule type" value="Genomic_DNA"/>
</dbReference>
<evidence type="ECO:0000256" key="2">
    <source>
        <dbReference type="ARBA" id="ARBA00023002"/>
    </source>
</evidence>
<feature type="domain" description="FMN hydroxy acid dehydrogenase" evidence="6">
    <location>
        <begin position="6"/>
        <end position="376"/>
    </location>
</feature>
<proteinExistence type="inferred from homology"/>
<dbReference type="PROSITE" id="PS00557">
    <property type="entry name" value="FMN_HYDROXY_ACID_DH_1"/>
    <property type="match status" value="1"/>
</dbReference>
<dbReference type="PANTHER" id="PTHR10578:SF143">
    <property type="entry name" value="FMN-DEPENDENT ALPHA-HYDROXY ACID DEHYDROGENASE PB1A11.03"/>
    <property type="match status" value="1"/>
</dbReference>
<comment type="catalytic activity">
    <reaction evidence="5">
        <text>(S)-lactate + O2 = pyruvate + H2O2</text>
        <dbReference type="Rhea" id="RHEA:55868"/>
        <dbReference type="ChEBI" id="CHEBI:15361"/>
        <dbReference type="ChEBI" id="CHEBI:15379"/>
        <dbReference type="ChEBI" id="CHEBI:16240"/>
        <dbReference type="ChEBI" id="CHEBI:16651"/>
    </reaction>
    <physiologicalReaction direction="left-to-right" evidence="5">
        <dbReference type="Rhea" id="RHEA:55869"/>
    </physiologicalReaction>
</comment>
<reference evidence="8" key="1">
    <citation type="journal article" date="2019" name="Int. J. Syst. Evol. Microbiol.">
        <title>The Global Catalogue of Microorganisms (GCM) 10K type strain sequencing project: providing services to taxonomists for standard genome sequencing and annotation.</title>
        <authorList>
            <consortium name="The Broad Institute Genomics Platform"/>
            <consortium name="The Broad Institute Genome Sequencing Center for Infectious Disease"/>
            <person name="Wu L."/>
            <person name="Ma J."/>
        </authorList>
    </citation>
    <scope>NUCLEOTIDE SEQUENCE [LARGE SCALE GENOMIC DNA]</scope>
    <source>
        <strain evidence="8">CCUG 57113</strain>
    </source>
</reference>
<keyword evidence="2" id="KW-0560">Oxidoreductase</keyword>
<evidence type="ECO:0000256" key="1">
    <source>
        <dbReference type="ARBA" id="ARBA00001917"/>
    </source>
</evidence>
<organism evidence="7 8">
    <name type="scientific">Cohnella suwonensis</name>
    <dbReference type="NCBI Taxonomy" id="696072"/>
    <lineage>
        <taxon>Bacteria</taxon>
        <taxon>Bacillati</taxon>
        <taxon>Bacillota</taxon>
        <taxon>Bacilli</taxon>
        <taxon>Bacillales</taxon>
        <taxon>Paenibacillaceae</taxon>
        <taxon>Cohnella</taxon>
    </lineage>
</organism>
<protein>
    <recommendedName>
        <fullName evidence="4">L-lactate oxidase</fullName>
    </recommendedName>
</protein>
<comment type="caution">
    <text evidence="7">The sequence shown here is derived from an EMBL/GenBank/DDBJ whole genome shotgun (WGS) entry which is preliminary data.</text>
</comment>
<dbReference type="InterPro" id="IPR037396">
    <property type="entry name" value="FMN_HAD"/>
</dbReference>
<accession>A0ABW0M1T5</accession>
<evidence type="ECO:0000256" key="3">
    <source>
        <dbReference type="ARBA" id="ARBA00024042"/>
    </source>
</evidence>
<dbReference type="Gene3D" id="3.20.20.70">
    <property type="entry name" value="Aldolase class I"/>
    <property type="match status" value="1"/>
</dbReference>
<evidence type="ECO:0000256" key="5">
    <source>
        <dbReference type="ARBA" id="ARBA00048754"/>
    </source>
</evidence>
<comment type="similarity">
    <text evidence="3">Belongs to the FMN-dependent alpha-hydroxy acid dehydrogenase family.</text>
</comment>
<comment type="cofactor">
    <cofactor evidence="1">
        <name>FMN</name>
        <dbReference type="ChEBI" id="CHEBI:58210"/>
    </cofactor>
</comment>
<keyword evidence="8" id="KW-1185">Reference proteome</keyword>
<evidence type="ECO:0000313" key="7">
    <source>
        <dbReference type="EMBL" id="MFC5471242.1"/>
    </source>
</evidence>
<evidence type="ECO:0000256" key="4">
    <source>
        <dbReference type="ARBA" id="ARBA00029513"/>
    </source>
</evidence>